<reference evidence="1" key="2">
    <citation type="journal article" date="2022" name="Microb. Genom.">
        <title>A chromosome-scale genome assembly of the tomato pathogen Cladosporium fulvum reveals a compartmentalized genome architecture and the presence of a dispensable chromosome.</title>
        <authorList>
            <person name="Zaccaron A.Z."/>
            <person name="Chen L.H."/>
            <person name="Samaras A."/>
            <person name="Stergiopoulos I."/>
        </authorList>
    </citation>
    <scope>NUCLEOTIDE SEQUENCE</scope>
    <source>
        <strain evidence="1">Race5_Kim</strain>
    </source>
</reference>
<accession>A0A9Q8LDE8</accession>
<keyword evidence="2" id="KW-1185">Reference proteome</keyword>
<dbReference type="GeneID" id="71987777"/>
<name>A0A9Q8LDE8_PASFU</name>
<reference evidence="1" key="1">
    <citation type="submission" date="2021-12" db="EMBL/GenBank/DDBJ databases">
        <authorList>
            <person name="Zaccaron A."/>
            <person name="Stergiopoulos I."/>
        </authorList>
    </citation>
    <scope>NUCLEOTIDE SEQUENCE</scope>
    <source>
        <strain evidence="1">Race5_Kim</strain>
    </source>
</reference>
<organism evidence="1 2">
    <name type="scientific">Passalora fulva</name>
    <name type="common">Tomato leaf mold</name>
    <name type="synonym">Cladosporium fulvum</name>
    <dbReference type="NCBI Taxonomy" id="5499"/>
    <lineage>
        <taxon>Eukaryota</taxon>
        <taxon>Fungi</taxon>
        <taxon>Dikarya</taxon>
        <taxon>Ascomycota</taxon>
        <taxon>Pezizomycotina</taxon>
        <taxon>Dothideomycetes</taxon>
        <taxon>Dothideomycetidae</taxon>
        <taxon>Mycosphaerellales</taxon>
        <taxon>Mycosphaerellaceae</taxon>
        <taxon>Fulvia</taxon>
    </lineage>
</organism>
<dbReference type="KEGG" id="ffu:CLAFUR5_07899"/>
<dbReference type="OrthoDB" id="160645at2759"/>
<dbReference type="AlphaFoldDB" id="A0A9Q8LDE8"/>
<evidence type="ECO:0000313" key="1">
    <source>
        <dbReference type="EMBL" id="UJO15334.1"/>
    </source>
</evidence>
<dbReference type="Proteomes" id="UP000756132">
    <property type="component" value="Chromosome 3"/>
</dbReference>
<sequence length="425" mass="45852">MEFTGQATFTFPFGITDLAIKMEGDLKANMELGLDAFSGIIDVGSYLTLDINAGLKVETLGQFLAGAELHWEALSMTMDLLFPLLSKGHGFAPQVTPKFKASGNVTATAPLGIPLAINVGVDILDGTFIEAIALVDRPAIEAVVEYGAFGTPVTAEGMDPCKGILYYADSVNEITLQAFGAFKYDLGSWHGDKFLRGCVGDNGINSVQEALQALPAGQTQAGCTLITEVFKNPSFEDNGGSAFPWILNGGGAYLDITEGEDDTHDGSQSLNFKNEWVRGCDALCFSSCGFAGFCTHCCKPTAQDWTARISQKISMCTYAEYDLQLWARVVSSEGVCTVTDIFVNNLSDPTDPLLSISWQVKHDILPITSKNKDQFPLTDNGVGFPISIPSTTNAKSSNVEVGLHNTTCKQSRRLRCPHRRHHSHP</sequence>
<gene>
    <name evidence="1" type="ORF">CLAFUR5_07899</name>
</gene>
<dbReference type="Gene3D" id="2.60.120.260">
    <property type="entry name" value="Galactose-binding domain-like"/>
    <property type="match status" value="1"/>
</dbReference>
<protein>
    <submittedName>
        <fullName evidence="1">Uncharacterized protein</fullName>
    </submittedName>
</protein>
<dbReference type="RefSeq" id="XP_047759700.1">
    <property type="nucleotide sequence ID" value="XM_047907047.1"/>
</dbReference>
<dbReference type="EMBL" id="CP090165">
    <property type="protein sequence ID" value="UJO15334.1"/>
    <property type="molecule type" value="Genomic_DNA"/>
</dbReference>
<proteinExistence type="predicted"/>
<evidence type="ECO:0000313" key="2">
    <source>
        <dbReference type="Proteomes" id="UP000756132"/>
    </source>
</evidence>